<name>A0ABY5PB22_9ACTN</name>
<gene>
    <name evidence="9" type="ORF">LRS13_13715</name>
</gene>
<dbReference type="InterPro" id="IPR051463">
    <property type="entry name" value="Peptidase_U62_metallo"/>
</dbReference>
<evidence type="ECO:0000256" key="4">
    <source>
        <dbReference type="ARBA" id="ARBA00023049"/>
    </source>
</evidence>
<comment type="similarity">
    <text evidence="1">Belongs to the peptidase U62 family.</text>
</comment>
<feature type="domain" description="Metalloprotease TldD/E central" evidence="8">
    <location>
        <begin position="124"/>
        <end position="216"/>
    </location>
</feature>
<keyword evidence="3" id="KW-0378">Hydrolase</keyword>
<dbReference type="PANTHER" id="PTHR30624:SF10">
    <property type="entry name" value="CONSERVED PROTEIN"/>
    <property type="match status" value="1"/>
</dbReference>
<feature type="domain" description="Metalloprotease TldD/E C-terminal" evidence="7">
    <location>
        <begin position="243"/>
        <end position="473"/>
    </location>
</feature>
<dbReference type="RefSeq" id="WP_353862330.1">
    <property type="nucleotide sequence ID" value="NZ_CP088295.1"/>
</dbReference>
<reference evidence="10" key="1">
    <citation type="submission" date="2021-11" db="EMBL/GenBank/DDBJ databases">
        <title>Cultivation dependent microbiological survey of springs from the worlds oldest radium mine currently devoted to the extraction of radon-saturated water.</title>
        <authorList>
            <person name="Kapinusova G."/>
            <person name="Smrhova T."/>
            <person name="Strejcek M."/>
            <person name="Suman J."/>
            <person name="Jani K."/>
            <person name="Pajer P."/>
            <person name="Uhlik O."/>
        </authorList>
    </citation>
    <scope>NUCLEOTIDE SEQUENCE [LARGE SCALE GENOMIC DNA]</scope>
    <source>
        <strain evidence="10">J379</strain>
    </source>
</reference>
<dbReference type="InterPro" id="IPR036059">
    <property type="entry name" value="TldD/PmbA_sf"/>
</dbReference>
<evidence type="ECO:0000256" key="1">
    <source>
        <dbReference type="ARBA" id="ARBA00005836"/>
    </source>
</evidence>
<sequence length="491" mass="51945">MSTRAPDPGILSLLRDRIDAAPRACTYAEARFVGRRFEQVRVRNGEADAVDTGDSEGVGVRVRAEGRWGFAATREVTAAAIEEALDHALQIARAGPASPRAAEPLAPPSAEPSRGHWGSACELDPFTVSVEEKLALLLGAEEILRTDRRISRGSAESHAMRETWALATTDGVACTQVRTECGGGLQALATDGELIQTRSYPAAHGGDVALAGWEHVLGLDLLGAAGRVRDEALELLTAPPCPSGRRTVILGGEQMALQVHESIGHALELDRILLGEAAYAGASWVAPRDIGTLRYGSRELNITADATLPGALGSAAWDDEGVPAARTLLIEDGVLRATLADRTSAAQLGLPASTGCSRAEGFARQPIVRMTNVSIEPGQAGTLDDLIAATEDGLLLETNQSWSIDDRRLHFQFGCETAREIRGGKLGRLYRDPSYAGITPMFWAGLDAVCSAPAWRVWGVMNCGKGEPGQMLPVGHGTAPARFTDVEVGVA</sequence>
<feature type="domain" description="Metalloprotease TldD/E N-terminal" evidence="6">
    <location>
        <begin position="28"/>
        <end position="92"/>
    </location>
</feature>
<evidence type="ECO:0000256" key="3">
    <source>
        <dbReference type="ARBA" id="ARBA00022801"/>
    </source>
</evidence>
<dbReference type="Gene3D" id="3.30.2290.10">
    <property type="entry name" value="PmbA/TldD superfamily"/>
    <property type="match status" value="1"/>
</dbReference>
<keyword evidence="4" id="KW-0482">Metalloprotease</keyword>
<evidence type="ECO:0000256" key="5">
    <source>
        <dbReference type="SAM" id="MobiDB-lite"/>
    </source>
</evidence>
<evidence type="ECO:0000259" key="7">
    <source>
        <dbReference type="Pfam" id="PF19289"/>
    </source>
</evidence>
<dbReference type="InterPro" id="IPR045570">
    <property type="entry name" value="Metalloprtase-TldD/E_cen_dom"/>
</dbReference>
<dbReference type="Pfam" id="PF19290">
    <property type="entry name" value="PmbA_TldD_2nd"/>
    <property type="match status" value="1"/>
</dbReference>
<protein>
    <submittedName>
        <fullName evidence="9">TldD/PmbA family protein</fullName>
    </submittedName>
</protein>
<keyword evidence="10" id="KW-1185">Reference proteome</keyword>
<evidence type="ECO:0000259" key="8">
    <source>
        <dbReference type="Pfam" id="PF19290"/>
    </source>
</evidence>
<dbReference type="Proteomes" id="UP001058860">
    <property type="component" value="Chromosome"/>
</dbReference>
<dbReference type="Pfam" id="PF19289">
    <property type="entry name" value="PmbA_TldD_3rd"/>
    <property type="match status" value="1"/>
</dbReference>
<accession>A0ABY5PB22</accession>
<dbReference type="EMBL" id="CP088295">
    <property type="protein sequence ID" value="UUY01781.1"/>
    <property type="molecule type" value="Genomic_DNA"/>
</dbReference>
<organism evidence="9 10">
    <name type="scientific">Svornostia abyssi</name>
    <dbReference type="NCBI Taxonomy" id="2898438"/>
    <lineage>
        <taxon>Bacteria</taxon>
        <taxon>Bacillati</taxon>
        <taxon>Actinomycetota</taxon>
        <taxon>Thermoleophilia</taxon>
        <taxon>Solirubrobacterales</taxon>
        <taxon>Baekduiaceae</taxon>
        <taxon>Svornostia</taxon>
    </lineage>
</organism>
<proteinExistence type="inferred from homology"/>
<dbReference type="InterPro" id="IPR035068">
    <property type="entry name" value="TldD/PmbA_N"/>
</dbReference>
<dbReference type="Pfam" id="PF01523">
    <property type="entry name" value="PmbA_TldD_1st"/>
    <property type="match status" value="1"/>
</dbReference>
<keyword evidence="2" id="KW-0645">Protease</keyword>
<dbReference type="InterPro" id="IPR045569">
    <property type="entry name" value="Metalloprtase-TldD/E_C"/>
</dbReference>
<evidence type="ECO:0000259" key="6">
    <source>
        <dbReference type="Pfam" id="PF01523"/>
    </source>
</evidence>
<evidence type="ECO:0000256" key="2">
    <source>
        <dbReference type="ARBA" id="ARBA00022670"/>
    </source>
</evidence>
<dbReference type="PANTHER" id="PTHR30624">
    <property type="entry name" value="UNCHARACTERIZED PROTEIN TLDD AND PMBA"/>
    <property type="match status" value="1"/>
</dbReference>
<evidence type="ECO:0000313" key="10">
    <source>
        <dbReference type="Proteomes" id="UP001058860"/>
    </source>
</evidence>
<feature type="region of interest" description="Disordered" evidence="5">
    <location>
        <begin position="96"/>
        <end position="117"/>
    </location>
</feature>
<evidence type="ECO:0000313" key="9">
    <source>
        <dbReference type="EMBL" id="UUY01781.1"/>
    </source>
</evidence>
<dbReference type="SUPFAM" id="SSF111283">
    <property type="entry name" value="Putative modulator of DNA gyrase, PmbA/TldD"/>
    <property type="match status" value="1"/>
</dbReference>
<dbReference type="InterPro" id="IPR002510">
    <property type="entry name" value="Metalloprtase-TldD/E_N"/>
</dbReference>